<keyword evidence="1" id="KW-0175">Coiled coil</keyword>
<keyword evidence="4" id="KW-1185">Reference proteome</keyword>
<feature type="region of interest" description="Disordered" evidence="2">
    <location>
        <begin position="284"/>
        <end position="312"/>
    </location>
</feature>
<evidence type="ECO:0000313" key="3">
    <source>
        <dbReference type="EMBL" id="TYP88937.1"/>
    </source>
</evidence>
<name>A0A5S5CYU4_9ACTN</name>
<protein>
    <recommendedName>
        <fullName evidence="5">DivIVA protein</fullName>
    </recommendedName>
</protein>
<evidence type="ECO:0000313" key="4">
    <source>
        <dbReference type="Proteomes" id="UP000322499"/>
    </source>
</evidence>
<feature type="coiled-coil region" evidence="1">
    <location>
        <begin position="204"/>
        <end position="232"/>
    </location>
</feature>
<dbReference type="Proteomes" id="UP000322499">
    <property type="component" value="Unassembled WGS sequence"/>
</dbReference>
<dbReference type="EMBL" id="VNHW01000003">
    <property type="protein sequence ID" value="TYP88937.1"/>
    <property type="molecule type" value="Genomic_DNA"/>
</dbReference>
<dbReference type="AlphaFoldDB" id="A0A5S5CYU4"/>
<gene>
    <name evidence="3" type="ORF">BD833_10393</name>
</gene>
<feature type="compositionally biased region" description="Basic and acidic residues" evidence="2">
    <location>
        <begin position="1"/>
        <end position="30"/>
    </location>
</feature>
<reference evidence="3 4" key="1">
    <citation type="submission" date="2019-07" db="EMBL/GenBank/DDBJ databases">
        <title>Genomic Encyclopedia of Archaeal and Bacterial Type Strains, Phase II (KMG-II): from individual species to whole genera.</title>
        <authorList>
            <person name="Goeker M."/>
        </authorList>
    </citation>
    <scope>NUCLEOTIDE SEQUENCE [LARGE SCALE GENOMIC DNA]</scope>
    <source>
        <strain evidence="3 4">DSM 46842</strain>
    </source>
</reference>
<evidence type="ECO:0008006" key="5">
    <source>
        <dbReference type="Google" id="ProtNLM"/>
    </source>
</evidence>
<evidence type="ECO:0000256" key="1">
    <source>
        <dbReference type="SAM" id="Coils"/>
    </source>
</evidence>
<feature type="compositionally biased region" description="Basic and acidic residues" evidence="2">
    <location>
        <begin position="302"/>
        <end position="312"/>
    </location>
</feature>
<sequence>MTLQLDTDHRPDSGSRRAGEETDAGLDRTRPNVSGDLSTIFEAAPMFRRVVLGYDRFQVDTYVQWAEDQLATAERERDHLEVRHLRTCTELDEARELLTHSSGGGELLDVSRQVGSLLAAAADEAEGMRAEASAHRSAAAAEAQQVLELAQQVLEDARAEAARTTAQAVTEARETTARAGRVLEEAQRTRAAAQAAAEARLAGAAETERRAAEQAEAVRQQAAEDAVAARERARAEIVAMLATGRDQRRAADEAAGAARDRLDRAAVVLRAEIEALEHRRAALRAEAGASQGPDPAAGRSARFRDRLRPRAR</sequence>
<accession>A0A5S5CYU4</accession>
<organism evidence="3 4">
    <name type="scientific">Blastococcus xanthinilyticus</name>
    <dbReference type="NCBI Taxonomy" id="1564164"/>
    <lineage>
        <taxon>Bacteria</taxon>
        <taxon>Bacillati</taxon>
        <taxon>Actinomycetota</taxon>
        <taxon>Actinomycetes</taxon>
        <taxon>Geodermatophilales</taxon>
        <taxon>Geodermatophilaceae</taxon>
        <taxon>Blastococcus</taxon>
    </lineage>
</organism>
<dbReference type="RefSeq" id="WP_166532164.1">
    <property type="nucleotide sequence ID" value="NZ_VNHW01000003.1"/>
</dbReference>
<feature type="region of interest" description="Disordered" evidence="2">
    <location>
        <begin position="1"/>
        <end position="34"/>
    </location>
</feature>
<feature type="coiled-coil region" evidence="1">
    <location>
        <begin position="140"/>
        <end position="167"/>
    </location>
</feature>
<comment type="caution">
    <text evidence="3">The sequence shown here is derived from an EMBL/GenBank/DDBJ whole genome shotgun (WGS) entry which is preliminary data.</text>
</comment>
<proteinExistence type="predicted"/>
<evidence type="ECO:0000256" key="2">
    <source>
        <dbReference type="SAM" id="MobiDB-lite"/>
    </source>
</evidence>